<keyword evidence="2" id="KW-1133">Transmembrane helix</keyword>
<gene>
    <name evidence="3" type="ORF">PV08_00997</name>
</gene>
<keyword evidence="4" id="KW-1185">Reference proteome</keyword>
<evidence type="ECO:0000313" key="3">
    <source>
        <dbReference type="EMBL" id="KIW20422.1"/>
    </source>
</evidence>
<sequence>MVLSLTYRRPAHVSPRSSLDSETPAESISSGTSSQYGIPDALSFDRIISGGTCPPVTLRQFMDFLCYIEHAAENLQFYLWYQDYCKRFADLAESQRSLAPEWTAEQALTEKANAEKEKLPKKTPNSATAILKGTDFDPNAKLGIPEFAPNPFNTPPHTPSATIADHDSPPPSTVGYSEDSTTLRSGTTDHSRKAEAAFEEAGAFQPFTIQPFREEITRIIAIYIAEDSSRMLNLSSKERTVLLKALSITTHPSAFRDVIATVEWSLRRQAHPNFIRWTICNGNKPRQIFARGLGVAGIVAGIVYAIVITLSSANRGWRALAFLGLFIGIATLFAAWKGMCVVLHGMHHRHLRPWELFTDDDEASSDYAAKKDSFDSLGSANSYEDAPWVAKYEKRNLIRKIFDREVWIQEPALRQIQDTIFLQAIITAFVISAIITAIFLAVPRGNYF</sequence>
<keyword evidence="2" id="KW-0472">Membrane</keyword>
<feature type="compositionally biased region" description="Polar residues" evidence="1">
    <location>
        <begin position="15"/>
        <end position="34"/>
    </location>
</feature>
<dbReference type="HOGENOM" id="CLU_041181_1_0_1"/>
<feature type="compositionally biased region" description="Polar residues" evidence="1">
    <location>
        <begin position="174"/>
        <end position="186"/>
    </location>
</feature>
<protein>
    <recommendedName>
        <fullName evidence="5">RGS domain-containing protein</fullName>
    </recommendedName>
</protein>
<dbReference type="InterPro" id="IPR036305">
    <property type="entry name" value="RGS_sf"/>
</dbReference>
<keyword evidence="2" id="KW-0812">Transmembrane</keyword>
<feature type="transmembrane region" description="Helical" evidence="2">
    <location>
        <begin position="293"/>
        <end position="313"/>
    </location>
</feature>
<dbReference type="OrthoDB" id="3232309at2759"/>
<dbReference type="Gene3D" id="1.10.167.10">
    <property type="entry name" value="Regulator of G-protein Signalling 4, domain 2"/>
    <property type="match status" value="1"/>
</dbReference>
<dbReference type="AlphaFoldDB" id="A0A0D2A6N1"/>
<feature type="transmembrane region" description="Helical" evidence="2">
    <location>
        <begin position="420"/>
        <end position="442"/>
    </location>
</feature>
<dbReference type="RefSeq" id="XP_016240638.1">
    <property type="nucleotide sequence ID" value="XM_016375362.1"/>
</dbReference>
<dbReference type="Proteomes" id="UP000053328">
    <property type="component" value="Unassembled WGS sequence"/>
</dbReference>
<dbReference type="STRING" id="91928.A0A0D2A6N1"/>
<dbReference type="PANTHER" id="PTHR39466">
    <property type="entry name" value="RGS DOMAIN-CONTAINING PROTEIN"/>
    <property type="match status" value="1"/>
</dbReference>
<evidence type="ECO:0000256" key="1">
    <source>
        <dbReference type="SAM" id="MobiDB-lite"/>
    </source>
</evidence>
<dbReference type="InterPro" id="IPR044926">
    <property type="entry name" value="RGS_subdomain_2"/>
</dbReference>
<proteinExistence type="predicted"/>
<evidence type="ECO:0008006" key="5">
    <source>
        <dbReference type="Google" id="ProtNLM"/>
    </source>
</evidence>
<feature type="region of interest" description="Disordered" evidence="1">
    <location>
        <begin position="150"/>
        <end position="187"/>
    </location>
</feature>
<organism evidence="3 4">
    <name type="scientific">Exophiala spinifera</name>
    <dbReference type="NCBI Taxonomy" id="91928"/>
    <lineage>
        <taxon>Eukaryota</taxon>
        <taxon>Fungi</taxon>
        <taxon>Dikarya</taxon>
        <taxon>Ascomycota</taxon>
        <taxon>Pezizomycotina</taxon>
        <taxon>Eurotiomycetes</taxon>
        <taxon>Chaetothyriomycetidae</taxon>
        <taxon>Chaetothyriales</taxon>
        <taxon>Herpotrichiellaceae</taxon>
        <taxon>Exophiala</taxon>
    </lineage>
</organism>
<feature type="region of interest" description="Disordered" evidence="1">
    <location>
        <begin position="1"/>
        <end position="34"/>
    </location>
</feature>
<dbReference type="SUPFAM" id="SSF48097">
    <property type="entry name" value="Regulator of G-protein signaling, RGS"/>
    <property type="match status" value="1"/>
</dbReference>
<dbReference type="EMBL" id="KN847492">
    <property type="protein sequence ID" value="KIW20422.1"/>
    <property type="molecule type" value="Genomic_DNA"/>
</dbReference>
<dbReference type="GeneID" id="27328080"/>
<feature type="transmembrane region" description="Helical" evidence="2">
    <location>
        <begin position="319"/>
        <end position="343"/>
    </location>
</feature>
<dbReference type="VEuPathDB" id="FungiDB:PV08_00997"/>
<evidence type="ECO:0000256" key="2">
    <source>
        <dbReference type="SAM" id="Phobius"/>
    </source>
</evidence>
<name>A0A0D2A6N1_9EURO</name>
<accession>A0A0D2A6N1</accession>
<dbReference type="PANTHER" id="PTHR39466:SF1">
    <property type="entry name" value="RGS DOMAIN-CONTAINING PROTEIN"/>
    <property type="match status" value="1"/>
</dbReference>
<evidence type="ECO:0000313" key="4">
    <source>
        <dbReference type="Proteomes" id="UP000053328"/>
    </source>
</evidence>
<reference evidence="3 4" key="1">
    <citation type="submission" date="2015-01" db="EMBL/GenBank/DDBJ databases">
        <title>The Genome Sequence of Exophiala spinifera CBS89968.</title>
        <authorList>
            <consortium name="The Broad Institute Genomics Platform"/>
            <person name="Cuomo C."/>
            <person name="de Hoog S."/>
            <person name="Gorbushina A."/>
            <person name="Stielow B."/>
            <person name="Teixiera M."/>
            <person name="Abouelleil A."/>
            <person name="Chapman S.B."/>
            <person name="Priest M."/>
            <person name="Young S.K."/>
            <person name="Wortman J."/>
            <person name="Nusbaum C."/>
            <person name="Birren B."/>
        </authorList>
    </citation>
    <scope>NUCLEOTIDE SEQUENCE [LARGE SCALE GENOMIC DNA]</scope>
    <source>
        <strain evidence="3 4">CBS 89968</strain>
    </source>
</reference>